<evidence type="ECO:0000256" key="2">
    <source>
        <dbReference type="ARBA" id="ARBA00010617"/>
    </source>
</evidence>
<dbReference type="GO" id="GO:0020037">
    <property type="term" value="F:heme binding"/>
    <property type="evidence" value="ECO:0007669"/>
    <property type="project" value="InterPro"/>
</dbReference>
<gene>
    <name evidence="10" type="ORF">GQ26_0062500</name>
</gene>
<protein>
    <submittedName>
        <fullName evidence="10">Putative cytochrome P450</fullName>
    </submittedName>
</protein>
<feature type="transmembrane region" description="Helical" evidence="9">
    <location>
        <begin position="6"/>
        <end position="27"/>
    </location>
</feature>
<dbReference type="PRINTS" id="PR00385">
    <property type="entry name" value="P450"/>
</dbReference>
<dbReference type="eggNOG" id="KOG0158">
    <property type="taxonomic scope" value="Eukaryota"/>
</dbReference>
<dbReference type="CDD" id="cd11070">
    <property type="entry name" value="CYP56-like"/>
    <property type="match status" value="1"/>
</dbReference>
<keyword evidence="7" id="KW-0503">Monooxygenase</keyword>
<dbReference type="HOGENOM" id="CLU_001570_25_2_1"/>
<dbReference type="PANTHER" id="PTHR24305">
    <property type="entry name" value="CYTOCHROME P450"/>
    <property type="match status" value="1"/>
</dbReference>
<dbReference type="InterPro" id="IPR002401">
    <property type="entry name" value="Cyt_P450_E_grp-I"/>
</dbReference>
<dbReference type="AlphaFoldDB" id="A0A093VFS1"/>
<organism evidence="10">
    <name type="scientific">Talaromyces marneffei PM1</name>
    <dbReference type="NCBI Taxonomy" id="1077442"/>
    <lineage>
        <taxon>Eukaryota</taxon>
        <taxon>Fungi</taxon>
        <taxon>Dikarya</taxon>
        <taxon>Ascomycota</taxon>
        <taxon>Pezizomycotina</taxon>
        <taxon>Eurotiomycetes</taxon>
        <taxon>Eurotiomycetidae</taxon>
        <taxon>Eurotiales</taxon>
        <taxon>Trichocomaceae</taxon>
        <taxon>Talaromyces</taxon>
        <taxon>Talaromyces sect. Talaromyces</taxon>
    </lineage>
</organism>
<feature type="compositionally biased region" description="Basic and acidic residues" evidence="8">
    <location>
        <begin position="304"/>
        <end position="314"/>
    </location>
</feature>
<dbReference type="InterPro" id="IPR001128">
    <property type="entry name" value="Cyt_P450"/>
</dbReference>
<proteinExistence type="inferred from homology"/>
<keyword evidence="5 6" id="KW-0408">Iron</keyword>
<dbReference type="EMBL" id="JPOX01000006">
    <property type="protein sequence ID" value="KFX50985.1"/>
    <property type="molecule type" value="Genomic_DNA"/>
</dbReference>
<dbReference type="InterPro" id="IPR017972">
    <property type="entry name" value="Cyt_P450_CS"/>
</dbReference>
<dbReference type="InterPro" id="IPR036396">
    <property type="entry name" value="Cyt_P450_sf"/>
</dbReference>
<evidence type="ECO:0000256" key="5">
    <source>
        <dbReference type="ARBA" id="ARBA00023004"/>
    </source>
</evidence>
<sequence length="574" mass="64872">MNILTLSIIATTVYLLYKLLSFIRFYIIGLRTGFPLILTPVFSRSFLWQVVAPALMPVIRHKLPPWILMRLDTLVHGWEFRWKDGEVQRWVGADTFVVVSPDGCYLWCSNPVLGSAILQRRKDFVQTPTVKQFIGIFGSNVLQSNGEDWQRQRRIIAPHLNESIMATVWKESCLQAKSMIDYLVHHPGGETLGGLRSVAINVLGAAAYGYNQPWSPGFAESLNDSNNDEKNWGSGRIAYFKTIALVVDSFIAAVLIPSSIKKLPFMPKQLQFIGRQMERVPQYVKEIFDEHRNTTSTTTTTTKSPEESKGKDSRKKDNVLDMLLQYSQNHEKKPAATNGLYLTEDEMSGNLWIFTAAGFDTTASTMGYAVTLLTVYPEYQDWIREELCAIDEADIAPEEYEKGFALCPRILAVMNQWETLRLFTPVLHSIRCVNGTQQLAGPEGKTHLLSAPMDIFVSAEIIHNDTTIWGADAAEFNPKRWFDGNNNLIKPPKDTFLPWSAGPRVCPGMKMSQVEFVATMATLYRNARCEVLPSTANETQEEGRKRLVDIMEDSISKLTLQVKDGNEVKLRWVA</sequence>
<keyword evidence="6 7" id="KW-0349">Heme</keyword>
<comment type="cofactor">
    <cofactor evidence="1 6">
        <name>heme</name>
        <dbReference type="ChEBI" id="CHEBI:30413"/>
    </cofactor>
</comment>
<evidence type="ECO:0000256" key="3">
    <source>
        <dbReference type="ARBA" id="ARBA00022723"/>
    </source>
</evidence>
<dbReference type="PRINTS" id="PR00463">
    <property type="entry name" value="EP450I"/>
</dbReference>
<evidence type="ECO:0000256" key="1">
    <source>
        <dbReference type="ARBA" id="ARBA00001971"/>
    </source>
</evidence>
<reference evidence="10" key="2">
    <citation type="journal article" date="2014" name="PLoS Genet.">
        <title>Signature gene expression reveals novel clues to the molecular mechanisms of dimorphic transition in Penicillium marneffei.</title>
        <authorList>
            <person name="Yang E."/>
            <person name="Wang G."/>
            <person name="Cai J."/>
            <person name="Woo P.C."/>
            <person name="Lau S.K."/>
            <person name="Yuen K.-Y."/>
            <person name="Chow W.-N."/>
            <person name="Lin X."/>
        </authorList>
    </citation>
    <scope>NUCLEOTIDE SEQUENCE</scope>
    <source>
        <strain evidence="10">PM1</strain>
    </source>
</reference>
<feature type="region of interest" description="Disordered" evidence="8">
    <location>
        <begin position="289"/>
        <end position="314"/>
    </location>
</feature>
<feature type="binding site" description="axial binding residue" evidence="6">
    <location>
        <position position="506"/>
    </location>
    <ligand>
        <name>heme</name>
        <dbReference type="ChEBI" id="CHEBI:30413"/>
    </ligand>
    <ligandPart>
        <name>Fe</name>
        <dbReference type="ChEBI" id="CHEBI:18248"/>
    </ligandPart>
</feature>
<accession>A0A093VFS1</accession>
<keyword evidence="9" id="KW-0812">Transmembrane</keyword>
<keyword evidence="3 6" id="KW-0479">Metal-binding</keyword>
<evidence type="ECO:0000256" key="8">
    <source>
        <dbReference type="SAM" id="MobiDB-lite"/>
    </source>
</evidence>
<reference key="1">
    <citation type="journal article" date="2014" name="PLoS Genet.">
        <title>Signature Gene Expression Reveals Novel Clues to the Molecular Mechanisms of Dimorphic Transition in Penicillium marneffei.</title>
        <authorList>
            <person name="Yang E."/>
            <person name="Wang G."/>
            <person name="Cai J."/>
            <person name="Woo P.C."/>
            <person name="Lau S.K."/>
            <person name="Yuen K.-Y."/>
            <person name="Chow W.-N."/>
            <person name="Lin X."/>
        </authorList>
    </citation>
    <scope>NUCLEOTIDE SEQUENCE [LARGE SCALE GENOMIC DNA]</scope>
    <source>
        <strain>PM1</strain>
    </source>
</reference>
<dbReference type="GO" id="GO:0004497">
    <property type="term" value="F:monooxygenase activity"/>
    <property type="evidence" value="ECO:0007669"/>
    <property type="project" value="UniProtKB-KW"/>
</dbReference>
<evidence type="ECO:0000256" key="4">
    <source>
        <dbReference type="ARBA" id="ARBA00023002"/>
    </source>
</evidence>
<dbReference type="GO" id="GO:0005506">
    <property type="term" value="F:iron ion binding"/>
    <property type="evidence" value="ECO:0007669"/>
    <property type="project" value="InterPro"/>
</dbReference>
<dbReference type="Pfam" id="PF00067">
    <property type="entry name" value="p450"/>
    <property type="match status" value="1"/>
</dbReference>
<keyword evidence="9" id="KW-0472">Membrane</keyword>
<evidence type="ECO:0000313" key="10">
    <source>
        <dbReference type="EMBL" id="KFX50985.1"/>
    </source>
</evidence>
<dbReference type="Gene3D" id="1.10.630.10">
    <property type="entry name" value="Cytochrome P450"/>
    <property type="match status" value="1"/>
</dbReference>
<keyword evidence="4 7" id="KW-0560">Oxidoreductase</keyword>
<evidence type="ECO:0000256" key="6">
    <source>
        <dbReference type="PIRSR" id="PIRSR602401-1"/>
    </source>
</evidence>
<dbReference type="InterPro" id="IPR050121">
    <property type="entry name" value="Cytochrome_P450_monoxygenase"/>
</dbReference>
<comment type="similarity">
    <text evidence="2 7">Belongs to the cytochrome P450 family.</text>
</comment>
<dbReference type="PANTHER" id="PTHR24305:SF166">
    <property type="entry name" value="CYTOCHROME P450 12A4, MITOCHONDRIAL-RELATED"/>
    <property type="match status" value="1"/>
</dbReference>
<dbReference type="PROSITE" id="PS00086">
    <property type="entry name" value="CYTOCHROME_P450"/>
    <property type="match status" value="1"/>
</dbReference>
<keyword evidence="9" id="KW-1133">Transmembrane helix</keyword>
<evidence type="ECO:0000256" key="9">
    <source>
        <dbReference type="SAM" id="Phobius"/>
    </source>
</evidence>
<dbReference type="SUPFAM" id="SSF48264">
    <property type="entry name" value="Cytochrome P450"/>
    <property type="match status" value="1"/>
</dbReference>
<name>A0A093VFS1_TALMA</name>
<evidence type="ECO:0000256" key="7">
    <source>
        <dbReference type="RuleBase" id="RU000461"/>
    </source>
</evidence>
<dbReference type="GO" id="GO:0016705">
    <property type="term" value="F:oxidoreductase activity, acting on paired donors, with incorporation or reduction of molecular oxygen"/>
    <property type="evidence" value="ECO:0007669"/>
    <property type="project" value="InterPro"/>
</dbReference>
<comment type="caution">
    <text evidence="10">The sequence shown here is derived from an EMBL/GenBank/DDBJ whole genome shotgun (WGS) entry which is preliminary data.</text>
</comment>